<dbReference type="SMART" id="SM00267">
    <property type="entry name" value="GGDEF"/>
    <property type="match status" value="1"/>
</dbReference>
<dbReference type="SMART" id="SM00052">
    <property type="entry name" value="EAL"/>
    <property type="match status" value="1"/>
</dbReference>
<dbReference type="PANTHER" id="PTHR44757:SF2">
    <property type="entry name" value="BIOFILM ARCHITECTURE MAINTENANCE PROTEIN MBAA"/>
    <property type="match status" value="1"/>
</dbReference>
<keyword evidence="2" id="KW-0812">Transmembrane</keyword>
<dbReference type="InterPro" id="IPR001633">
    <property type="entry name" value="EAL_dom"/>
</dbReference>
<dbReference type="Gene3D" id="3.30.70.270">
    <property type="match status" value="1"/>
</dbReference>
<dbReference type="FunFam" id="3.30.70.270:FF:000001">
    <property type="entry name" value="Diguanylate cyclase domain protein"/>
    <property type="match status" value="1"/>
</dbReference>
<dbReference type="InterPro" id="IPR000160">
    <property type="entry name" value="GGDEF_dom"/>
</dbReference>
<accession>A0A6I3XG68</accession>
<dbReference type="Gene3D" id="3.30.450.20">
    <property type="entry name" value="PAS domain"/>
    <property type="match status" value="2"/>
</dbReference>
<dbReference type="Gene3D" id="3.20.20.450">
    <property type="entry name" value="EAL domain"/>
    <property type="match status" value="1"/>
</dbReference>
<dbReference type="EMBL" id="WNWM01000002">
    <property type="protein sequence ID" value="MUI11728.1"/>
    <property type="molecule type" value="Genomic_DNA"/>
</dbReference>
<dbReference type="SUPFAM" id="SSF141868">
    <property type="entry name" value="EAL domain-like"/>
    <property type="match status" value="1"/>
</dbReference>
<evidence type="ECO:0000259" key="4">
    <source>
        <dbReference type="PROSITE" id="PS50887"/>
    </source>
</evidence>
<dbReference type="InterPro" id="IPR052155">
    <property type="entry name" value="Biofilm_reg_signaling"/>
</dbReference>
<evidence type="ECO:0000259" key="3">
    <source>
        <dbReference type="PROSITE" id="PS50883"/>
    </source>
</evidence>
<feature type="domain" description="EAL" evidence="3">
    <location>
        <begin position="670"/>
        <end position="924"/>
    </location>
</feature>
<dbReference type="InterPro" id="IPR029787">
    <property type="entry name" value="Nucleotide_cyclase"/>
</dbReference>
<dbReference type="GO" id="GO:0003824">
    <property type="term" value="F:catalytic activity"/>
    <property type="evidence" value="ECO:0007669"/>
    <property type="project" value="UniProtKB-ARBA"/>
</dbReference>
<keyword evidence="2" id="KW-1133">Transmembrane helix</keyword>
<dbReference type="InterPro" id="IPR043128">
    <property type="entry name" value="Rev_trsase/Diguanyl_cyclase"/>
</dbReference>
<keyword evidence="6" id="KW-1185">Reference proteome</keyword>
<dbReference type="AlphaFoldDB" id="A0A6I3XG68"/>
<evidence type="ECO:0000313" key="6">
    <source>
        <dbReference type="Proteomes" id="UP000431684"/>
    </source>
</evidence>
<dbReference type="Pfam" id="PF00563">
    <property type="entry name" value="EAL"/>
    <property type="match status" value="1"/>
</dbReference>
<dbReference type="PROSITE" id="PS50883">
    <property type="entry name" value="EAL"/>
    <property type="match status" value="1"/>
</dbReference>
<name>A0A6I3XG68_9BURK</name>
<dbReference type="InterPro" id="IPR035919">
    <property type="entry name" value="EAL_sf"/>
</dbReference>
<dbReference type="Proteomes" id="UP000431684">
    <property type="component" value="Unassembled WGS sequence"/>
</dbReference>
<organism evidence="5 6">
    <name type="scientific">Pseudoduganella dura</name>
    <dbReference type="NCBI Taxonomy" id="321982"/>
    <lineage>
        <taxon>Bacteria</taxon>
        <taxon>Pseudomonadati</taxon>
        <taxon>Pseudomonadota</taxon>
        <taxon>Betaproteobacteria</taxon>
        <taxon>Burkholderiales</taxon>
        <taxon>Oxalobacteraceae</taxon>
        <taxon>Telluria group</taxon>
        <taxon>Pseudoduganella</taxon>
    </lineage>
</organism>
<evidence type="ECO:0000256" key="2">
    <source>
        <dbReference type="SAM" id="Phobius"/>
    </source>
</evidence>
<dbReference type="Pfam" id="PF00990">
    <property type="entry name" value="GGDEF"/>
    <property type="match status" value="1"/>
</dbReference>
<comment type="caution">
    <text evidence="5">The sequence shown here is derived from an EMBL/GenBank/DDBJ whole genome shotgun (WGS) entry which is preliminary data.</text>
</comment>
<dbReference type="NCBIfam" id="TIGR00254">
    <property type="entry name" value="GGDEF"/>
    <property type="match status" value="1"/>
</dbReference>
<reference evidence="5 6" key="1">
    <citation type="submission" date="2019-11" db="EMBL/GenBank/DDBJ databases">
        <title>Draft Genome Sequences of Six Type Strains of the Genus Massilia.</title>
        <authorList>
            <person name="Miess H."/>
            <person name="Frediansyah A."/>
            <person name="Goeker M."/>
            <person name="Gross H."/>
        </authorList>
    </citation>
    <scope>NUCLEOTIDE SEQUENCE [LARGE SCALE GENOMIC DNA]</scope>
    <source>
        <strain evidence="5 6">DSM 17513</strain>
    </source>
</reference>
<feature type="region of interest" description="Disordered" evidence="1">
    <location>
        <begin position="1"/>
        <end position="39"/>
    </location>
</feature>
<feature type="transmembrane region" description="Helical" evidence="2">
    <location>
        <begin position="336"/>
        <end position="356"/>
    </location>
</feature>
<gene>
    <name evidence="5" type="ORF">GJV26_04405</name>
</gene>
<sequence length="924" mass="101751">MRMHAIRAQAQDMSAKRERETQARHQRREETTMDEMPGPALKSRALRAMRADSLPIFAWPFFGLIVACTCWVYLFQVLDAERTQFERRAYETATRIAVNQAAQLSRDLTMIDQILVLIGSHWQAVGGKPEQKTLDEVVGPDKAILNISVFSPRYEMLFTNSPSAWGEEELKTAGSLPFFAEQTKSGVDAMFIGAPRKLPGQDEYFVRFSRKILDASGNLAGVVVVALDSDSLMAPYDGGILGQHGFVASYGIDGASRAFRAEHAGRQPPVIPLSLRFALDTSAGNIYVSGKDFGDSVNRFISWARVDGFPIVVIAAADQTEAQAAMNERRLLSIQIAAGANLVLAAFVIIATTMSVRFHRERRQLELSQAAYRKATEGGTEGFFICQPVHGEGKVIVDYCIVDCNERGAAMLGSSRQSVIGQRLLGIQGGLAAQPAKELLDKAFRQGAAEEDFQIEPDSRSEPQHLRMGVVRSEEVLAITVRDVTLEKSHMADLERRGNEDTLTGLPNRGWIRRQLPAMLERADKAGQKLAVLFVDLDGFKLVNDTFGHGAGDEVLQHVGKRLKVAVRPNDHVIRLGGDEFVVVLELLAHESEAEHVADRILHAFQAPFTTSKGTASVGTSIGISVYPCDAKDMETLYQHADIAMYEAKTSGKNRYHLFNSAFYDAMRARTRREKELRAAIANNEFVMHYQARVDCRTSKVTSLEALVRWNHPLEGVLAPDEFIGLAEETGLILNLGELVIDLVCAQIARWSGGVYASVPVSINVSSRQFNERDIRESIGDALARHGISASSVEIELTESSMVVDPRRTADNLQAIHALGVRLLVDDFGTGYSSLSMLHNMAFDLLKVDKSFTSRLGKDENGDVFFQAIITMAHSLGMRVVAEGVETATQVRILQALGCDELQGFHLFRPVPADELPHSLEVAA</sequence>
<protein>
    <submittedName>
        <fullName evidence="5">EAL domain-containing protein</fullName>
    </submittedName>
</protein>
<feature type="domain" description="GGDEF" evidence="4">
    <location>
        <begin position="528"/>
        <end position="661"/>
    </location>
</feature>
<dbReference type="PROSITE" id="PS50887">
    <property type="entry name" value="GGDEF"/>
    <property type="match status" value="1"/>
</dbReference>
<proteinExistence type="predicted"/>
<evidence type="ECO:0000313" key="5">
    <source>
        <dbReference type="EMBL" id="MUI11728.1"/>
    </source>
</evidence>
<dbReference type="PANTHER" id="PTHR44757">
    <property type="entry name" value="DIGUANYLATE CYCLASE DGCP"/>
    <property type="match status" value="1"/>
</dbReference>
<dbReference type="OrthoDB" id="9813903at2"/>
<dbReference type="SUPFAM" id="SSF55073">
    <property type="entry name" value="Nucleotide cyclase"/>
    <property type="match status" value="1"/>
</dbReference>
<dbReference type="SUPFAM" id="SSF55785">
    <property type="entry name" value="PYP-like sensor domain (PAS domain)"/>
    <property type="match status" value="1"/>
</dbReference>
<dbReference type="InterPro" id="IPR035965">
    <property type="entry name" value="PAS-like_dom_sf"/>
</dbReference>
<feature type="compositionally biased region" description="Basic and acidic residues" evidence="1">
    <location>
        <begin position="14"/>
        <end position="31"/>
    </location>
</feature>
<feature type="transmembrane region" description="Helical" evidence="2">
    <location>
        <begin position="56"/>
        <end position="78"/>
    </location>
</feature>
<evidence type="ECO:0000256" key="1">
    <source>
        <dbReference type="SAM" id="MobiDB-lite"/>
    </source>
</evidence>
<dbReference type="CDD" id="cd01949">
    <property type="entry name" value="GGDEF"/>
    <property type="match status" value="1"/>
</dbReference>
<dbReference type="CDD" id="cd01948">
    <property type="entry name" value="EAL"/>
    <property type="match status" value="1"/>
</dbReference>
<keyword evidence="2" id="KW-0472">Membrane</keyword>